<evidence type="ECO:0000313" key="2">
    <source>
        <dbReference type="Proteomes" id="UP000694044"/>
    </source>
</evidence>
<dbReference type="Proteomes" id="UP000694044">
    <property type="component" value="Unassembled WGS sequence"/>
</dbReference>
<gene>
    <name evidence="1" type="ORF">PHYPSEUDO_004866</name>
</gene>
<keyword evidence="2" id="KW-1185">Reference proteome</keyword>
<evidence type="ECO:0000313" key="1">
    <source>
        <dbReference type="EMBL" id="KAG7382435.1"/>
    </source>
</evidence>
<proteinExistence type="predicted"/>
<name>A0A8T1VM87_9STRA</name>
<dbReference type="AlphaFoldDB" id="A0A8T1VM87"/>
<accession>A0A8T1VM87</accession>
<reference evidence="1" key="1">
    <citation type="submission" date="2021-02" db="EMBL/GenBank/DDBJ databases">
        <authorList>
            <person name="Palmer J.M."/>
        </authorList>
    </citation>
    <scope>NUCLEOTIDE SEQUENCE</scope>
    <source>
        <strain evidence="1">SCRP734</strain>
    </source>
</reference>
<protein>
    <submittedName>
        <fullName evidence="1">Uncharacterized protein</fullName>
    </submittedName>
</protein>
<dbReference type="EMBL" id="JAGDFM010000208">
    <property type="protein sequence ID" value="KAG7382435.1"/>
    <property type="molecule type" value="Genomic_DNA"/>
</dbReference>
<sequence length="147" mass="16179">MFEIQTLNLTDTVDPVNCEVSGWGSRSWQDAITATSISSLFGGVACPSQPVPGPDKGELHCQWASASAKCVTRTVKSSPTRNVATPVSNASLACPALSESGVLYWIEVYYRALVRLDYGLYMRRRSVHVQRFPKTLDLPGVFLQRIE</sequence>
<organism evidence="1 2">
    <name type="scientific">Phytophthora pseudosyringae</name>
    <dbReference type="NCBI Taxonomy" id="221518"/>
    <lineage>
        <taxon>Eukaryota</taxon>
        <taxon>Sar</taxon>
        <taxon>Stramenopiles</taxon>
        <taxon>Oomycota</taxon>
        <taxon>Peronosporomycetes</taxon>
        <taxon>Peronosporales</taxon>
        <taxon>Peronosporaceae</taxon>
        <taxon>Phytophthora</taxon>
    </lineage>
</organism>
<comment type="caution">
    <text evidence="1">The sequence shown here is derived from an EMBL/GenBank/DDBJ whole genome shotgun (WGS) entry which is preliminary data.</text>
</comment>